<dbReference type="Pfam" id="PF08279">
    <property type="entry name" value="HTH_11"/>
    <property type="match status" value="1"/>
</dbReference>
<dbReference type="SUPFAM" id="SSF46785">
    <property type="entry name" value="Winged helix' DNA-binding domain"/>
    <property type="match status" value="1"/>
</dbReference>
<dbReference type="PANTHER" id="PTHR30185:SF18">
    <property type="entry name" value="TRANSCRIPTIONAL REGULATOR MTLR"/>
    <property type="match status" value="1"/>
</dbReference>
<dbReference type="InterPro" id="IPR036634">
    <property type="entry name" value="PRD_sf"/>
</dbReference>
<evidence type="ECO:0000259" key="6">
    <source>
        <dbReference type="PROSITE" id="PS51372"/>
    </source>
</evidence>
<dbReference type="InterPro" id="IPR016152">
    <property type="entry name" value="PTrfase/Anion_transptr"/>
</dbReference>
<dbReference type="InterPro" id="IPR013196">
    <property type="entry name" value="HTH_11"/>
</dbReference>
<evidence type="ECO:0000313" key="8">
    <source>
        <dbReference type="Proteomes" id="UP000199652"/>
    </source>
</evidence>
<dbReference type="PROSITE" id="PS51372">
    <property type="entry name" value="PRD_2"/>
    <property type="match status" value="2"/>
</dbReference>
<dbReference type="InterPro" id="IPR011608">
    <property type="entry name" value="PRD"/>
</dbReference>
<dbReference type="AlphaFoldDB" id="A0A1H3G3A1"/>
<dbReference type="Gene3D" id="3.40.930.10">
    <property type="entry name" value="Mannitol-specific EII, Chain A"/>
    <property type="match status" value="1"/>
</dbReference>
<keyword evidence="1" id="KW-0677">Repeat</keyword>
<dbReference type="RefSeq" id="WP_242873550.1">
    <property type="nucleotide sequence ID" value="NZ_FNOU01000012.1"/>
</dbReference>
<feature type="domain" description="PRD" evidence="6">
    <location>
        <begin position="282"/>
        <end position="390"/>
    </location>
</feature>
<dbReference type="PROSITE" id="PS51094">
    <property type="entry name" value="PTS_EIIA_TYPE_2"/>
    <property type="match status" value="1"/>
</dbReference>
<keyword evidence="3" id="KW-0804">Transcription</keyword>
<keyword evidence="8" id="KW-1185">Reference proteome</keyword>
<dbReference type="InterPro" id="IPR036388">
    <property type="entry name" value="WH-like_DNA-bd_sf"/>
</dbReference>
<name>A0A1H3G3A1_EUBBA</name>
<dbReference type="Gene3D" id="1.10.10.10">
    <property type="entry name" value="Winged helix-like DNA-binding domain superfamily/Winged helix DNA-binding domain"/>
    <property type="match status" value="2"/>
</dbReference>
<dbReference type="Proteomes" id="UP000199652">
    <property type="component" value="Unassembled WGS sequence"/>
</dbReference>
<dbReference type="PANTHER" id="PTHR30185">
    <property type="entry name" value="CRYPTIC BETA-GLUCOSIDE BGL OPERON ANTITERMINATOR"/>
    <property type="match status" value="1"/>
</dbReference>
<evidence type="ECO:0000256" key="1">
    <source>
        <dbReference type="ARBA" id="ARBA00022737"/>
    </source>
</evidence>
<dbReference type="PROSITE" id="PS51000">
    <property type="entry name" value="HTH_DEOR_2"/>
    <property type="match status" value="1"/>
</dbReference>
<dbReference type="SUPFAM" id="SSF63520">
    <property type="entry name" value="PTS-regulatory domain, PRD"/>
    <property type="match status" value="2"/>
</dbReference>
<sequence>MRWFDVENREMAILRELEQDQWVSCERLADRLGVSVKTVQNDIRQINGSLGEWATIEGRHRMYKLYIMNEGRYHRIRNDIEKQNNCFEQPQMRMSFIIDTLMNSDQPYLIDELAYAMSIGRTTIVSDLKKLKEILGFYGLAIVGKTNSGIFLEGGELNLRLFILENNFKVIYDEGVLDEDLVELVKEQTRSWRMDTMVITSFLQFLTLALDRVLNNHGLEEMEEKYLELLDNSCYGMVCTIVDGIEEKLHLQISQKERIFLTIPFAGMRTPYDISGVESFLAMDTKILDMLDTIMLRIHEDMGLTITTGNDRSIEEFAYHLYFMGNRLRYGLRLHNPMVDSMKKKFGVAYRMALVAKDVIEAQMNMSLPEDEVAFLAAYFEVFLSGIEAEVSERYRVAVVCGSGRAAARLTLKQLSRVLGSDAELSLCNDDSALESDVLDTFDLVVSTVGGSFHTTTPVIHVDAVFDEEALQKNIDRIRHMEKLDIPLIRGVESVLLSLLDESTFFVLEPRKDYMANVHIMIDALEAKGLVDADFGRRIDIRESKSTMVFDDTVAFPHGYQKAQDKSVVAVGVFPEAMVAGVHPELKVIFLVALSETKEDDTVLVQIYDEIIALSSNPGVPEQLAKRQSYQDFLMYFIRDCDLFG</sequence>
<dbReference type="Pfam" id="PF00874">
    <property type="entry name" value="PRD"/>
    <property type="match status" value="2"/>
</dbReference>
<protein>
    <submittedName>
        <fullName evidence="7">Transcriptional antiterminator, BglG family</fullName>
    </submittedName>
</protein>
<dbReference type="InterPro" id="IPR002178">
    <property type="entry name" value="PTS_EIIA_type-2_dom"/>
</dbReference>
<keyword evidence="2" id="KW-0805">Transcription regulation</keyword>
<dbReference type="Gene3D" id="1.10.1790.10">
    <property type="entry name" value="PRD domain"/>
    <property type="match status" value="2"/>
</dbReference>
<dbReference type="SUPFAM" id="SSF55804">
    <property type="entry name" value="Phoshotransferase/anion transport protein"/>
    <property type="match status" value="1"/>
</dbReference>
<dbReference type="InterPro" id="IPR001034">
    <property type="entry name" value="DeoR_HTH"/>
</dbReference>
<dbReference type="STRING" id="1528.SAMN04488579_11273"/>
<feature type="domain" description="HTH deoR-type" evidence="4">
    <location>
        <begin position="6"/>
        <end position="62"/>
    </location>
</feature>
<dbReference type="Pfam" id="PF00359">
    <property type="entry name" value="PTS_EIIA_2"/>
    <property type="match status" value="1"/>
</dbReference>
<proteinExistence type="predicted"/>
<feature type="domain" description="PRD" evidence="6">
    <location>
        <begin position="169"/>
        <end position="275"/>
    </location>
</feature>
<reference evidence="8" key="1">
    <citation type="submission" date="2016-10" db="EMBL/GenBank/DDBJ databases">
        <authorList>
            <person name="Varghese N."/>
            <person name="Submissions S."/>
        </authorList>
    </citation>
    <scope>NUCLEOTIDE SEQUENCE [LARGE SCALE GENOMIC DNA]</scope>
    <source>
        <strain evidence="8">VPI 5359</strain>
    </source>
</reference>
<organism evidence="7 8">
    <name type="scientific">Eubacterium barkeri</name>
    <name type="common">Clostridium barkeri</name>
    <dbReference type="NCBI Taxonomy" id="1528"/>
    <lineage>
        <taxon>Bacteria</taxon>
        <taxon>Bacillati</taxon>
        <taxon>Bacillota</taxon>
        <taxon>Clostridia</taxon>
        <taxon>Eubacteriales</taxon>
        <taxon>Eubacteriaceae</taxon>
        <taxon>Eubacterium</taxon>
    </lineage>
</organism>
<dbReference type="InterPro" id="IPR036390">
    <property type="entry name" value="WH_DNA-bd_sf"/>
</dbReference>
<evidence type="ECO:0000259" key="4">
    <source>
        <dbReference type="PROSITE" id="PS51000"/>
    </source>
</evidence>
<dbReference type="EMBL" id="FNOU01000012">
    <property type="protein sequence ID" value="SDX97575.1"/>
    <property type="molecule type" value="Genomic_DNA"/>
</dbReference>
<accession>A0A1H3G3A1</accession>
<evidence type="ECO:0000256" key="2">
    <source>
        <dbReference type="ARBA" id="ARBA00023015"/>
    </source>
</evidence>
<dbReference type="GO" id="GO:0003700">
    <property type="term" value="F:DNA-binding transcription factor activity"/>
    <property type="evidence" value="ECO:0007669"/>
    <property type="project" value="InterPro"/>
</dbReference>
<evidence type="ECO:0000313" key="7">
    <source>
        <dbReference type="EMBL" id="SDX97575.1"/>
    </source>
</evidence>
<feature type="domain" description="PTS EIIA type-2" evidence="5">
    <location>
        <begin position="498"/>
        <end position="641"/>
    </location>
</feature>
<evidence type="ECO:0000256" key="3">
    <source>
        <dbReference type="ARBA" id="ARBA00023163"/>
    </source>
</evidence>
<dbReference type="InterPro" id="IPR050661">
    <property type="entry name" value="BglG_antiterminators"/>
</dbReference>
<evidence type="ECO:0000259" key="5">
    <source>
        <dbReference type="PROSITE" id="PS51094"/>
    </source>
</evidence>
<gene>
    <name evidence="7" type="ORF">SAMN04488579_11273</name>
</gene>